<keyword evidence="2" id="KW-0472">Membrane</keyword>
<keyword evidence="2" id="KW-1133">Transmembrane helix</keyword>
<feature type="transmembrane region" description="Helical" evidence="2">
    <location>
        <begin position="113"/>
        <end position="138"/>
    </location>
</feature>
<dbReference type="Pfam" id="PF05461">
    <property type="entry name" value="ApoL"/>
    <property type="match status" value="1"/>
</dbReference>
<evidence type="ECO:0000313" key="4">
    <source>
        <dbReference type="Proteomes" id="UP000694580"/>
    </source>
</evidence>
<reference evidence="3" key="3">
    <citation type="submission" date="2025-09" db="UniProtKB">
        <authorList>
            <consortium name="Ensembl"/>
        </authorList>
    </citation>
    <scope>IDENTIFICATION</scope>
</reference>
<dbReference type="PANTHER" id="PTHR14096">
    <property type="entry name" value="APOLIPOPROTEIN L"/>
    <property type="match status" value="1"/>
</dbReference>
<reference evidence="3" key="2">
    <citation type="submission" date="2025-08" db="UniProtKB">
        <authorList>
            <consortium name="Ensembl"/>
        </authorList>
    </citation>
    <scope>IDENTIFICATION</scope>
</reference>
<dbReference type="GO" id="GO:0016020">
    <property type="term" value="C:membrane"/>
    <property type="evidence" value="ECO:0007669"/>
    <property type="project" value="TreeGrafter"/>
</dbReference>
<name>A0AAY4AN74_9TELE</name>
<dbReference type="Ensembl" id="ENSDCDT00010010791.1">
    <property type="protein sequence ID" value="ENSDCDP00010010292.1"/>
    <property type="gene ID" value="ENSDCDG00010004569.1"/>
</dbReference>
<dbReference type="GO" id="GO:0008289">
    <property type="term" value="F:lipid binding"/>
    <property type="evidence" value="ECO:0007669"/>
    <property type="project" value="InterPro"/>
</dbReference>
<dbReference type="GO" id="GO:0006869">
    <property type="term" value="P:lipid transport"/>
    <property type="evidence" value="ECO:0007669"/>
    <property type="project" value="InterPro"/>
</dbReference>
<comment type="similarity">
    <text evidence="1">Belongs to the apolipoprotein L family.</text>
</comment>
<evidence type="ECO:0000256" key="2">
    <source>
        <dbReference type="SAM" id="Phobius"/>
    </source>
</evidence>
<keyword evidence="4" id="KW-1185">Reference proteome</keyword>
<sequence length="282" mass="30458">MQDFEQLATWWKTRDSLEFPPPSHCSLGPEEETRRFNQKAHQVRMGLDFFSALLLKRGESLRSQIAELHNIADNLDKISKRNRVMGITGGTTGAVGGVAAVVGIVLAPVTMGASLAVTAVGSGMALAGGGMGAGAAITNKRSTSVERRRVERIVQGYKADVLELERSLVFVQTGMEALRRHDYSRYRGASAEAVWMTRVADAVCRLGGGTSARQGIGRSDGVLRDFTGGMELYFTDDDSAKLKKGSETRFANNIRAVAEQLQDGLDDVNRAWTTFSLAASSV</sequence>
<organism evidence="3 4">
    <name type="scientific">Denticeps clupeoides</name>
    <name type="common">denticle herring</name>
    <dbReference type="NCBI Taxonomy" id="299321"/>
    <lineage>
        <taxon>Eukaryota</taxon>
        <taxon>Metazoa</taxon>
        <taxon>Chordata</taxon>
        <taxon>Craniata</taxon>
        <taxon>Vertebrata</taxon>
        <taxon>Euteleostomi</taxon>
        <taxon>Actinopterygii</taxon>
        <taxon>Neopterygii</taxon>
        <taxon>Teleostei</taxon>
        <taxon>Clupei</taxon>
        <taxon>Clupeiformes</taxon>
        <taxon>Denticipitoidei</taxon>
        <taxon>Denticipitidae</taxon>
        <taxon>Denticeps</taxon>
    </lineage>
</organism>
<dbReference type="GO" id="GO:0005576">
    <property type="term" value="C:extracellular region"/>
    <property type="evidence" value="ECO:0007669"/>
    <property type="project" value="InterPro"/>
</dbReference>
<accession>A0AAY4AN74</accession>
<dbReference type="GeneTree" id="ENSGT01030000234599"/>
<feature type="transmembrane region" description="Helical" evidence="2">
    <location>
        <begin position="84"/>
        <end position="107"/>
    </location>
</feature>
<keyword evidence="2" id="KW-0812">Transmembrane</keyword>
<evidence type="ECO:0000256" key="1">
    <source>
        <dbReference type="ARBA" id="ARBA00010090"/>
    </source>
</evidence>
<reference evidence="3 4" key="1">
    <citation type="submission" date="2020-06" db="EMBL/GenBank/DDBJ databases">
        <authorList>
            <consortium name="Wellcome Sanger Institute Data Sharing"/>
        </authorList>
    </citation>
    <scope>NUCLEOTIDE SEQUENCE [LARGE SCALE GENOMIC DNA]</scope>
</reference>
<evidence type="ECO:0000313" key="3">
    <source>
        <dbReference type="Ensembl" id="ENSDCDP00010010292.1"/>
    </source>
</evidence>
<dbReference type="GO" id="GO:0042157">
    <property type="term" value="P:lipoprotein metabolic process"/>
    <property type="evidence" value="ECO:0007669"/>
    <property type="project" value="InterPro"/>
</dbReference>
<protein>
    <submittedName>
        <fullName evidence="3">Uncharacterized protein</fullName>
    </submittedName>
</protein>
<dbReference type="Proteomes" id="UP000694580">
    <property type="component" value="Chromosome 7"/>
</dbReference>
<dbReference type="AlphaFoldDB" id="A0AAY4AN74"/>
<dbReference type="InterPro" id="IPR008405">
    <property type="entry name" value="ApoL"/>
</dbReference>
<dbReference type="PANTHER" id="PTHR14096:SF59">
    <property type="entry name" value="APOLIPOPROTEIN L, 1 ISOFORM X1"/>
    <property type="match status" value="1"/>
</dbReference>
<proteinExistence type="inferred from homology"/>